<evidence type="ECO:0000256" key="7">
    <source>
        <dbReference type="SAM" id="Phobius"/>
    </source>
</evidence>
<dbReference type="EMBL" id="CP044331">
    <property type="protein sequence ID" value="QGM98000.1"/>
    <property type="molecule type" value="Genomic_DNA"/>
</dbReference>
<feature type="transmembrane region" description="Helical" evidence="7">
    <location>
        <begin position="180"/>
        <end position="203"/>
    </location>
</feature>
<evidence type="ECO:0000313" key="9">
    <source>
        <dbReference type="Proteomes" id="UP000422569"/>
    </source>
</evidence>
<evidence type="ECO:0000256" key="1">
    <source>
        <dbReference type="ARBA" id="ARBA00004651"/>
    </source>
</evidence>
<dbReference type="KEGG" id="mpar:F7D14_11280"/>
<keyword evidence="4 7" id="KW-0812">Transmembrane</keyword>
<name>A0A6B8MBK2_9HYPH</name>
<evidence type="ECO:0000313" key="8">
    <source>
        <dbReference type="EMBL" id="QGM98000.1"/>
    </source>
</evidence>
<evidence type="ECO:0000256" key="6">
    <source>
        <dbReference type="ARBA" id="ARBA00023136"/>
    </source>
</evidence>
<evidence type="ECO:0000256" key="4">
    <source>
        <dbReference type="ARBA" id="ARBA00022692"/>
    </source>
</evidence>
<keyword evidence="5 7" id="KW-1133">Transmembrane helix</keyword>
<protein>
    <submittedName>
        <fullName evidence="8">Flagellar biosynthetic protein FliR</fullName>
    </submittedName>
</protein>
<feature type="transmembrane region" description="Helical" evidence="7">
    <location>
        <begin position="6"/>
        <end position="25"/>
    </location>
</feature>
<dbReference type="PRINTS" id="PR00953">
    <property type="entry name" value="TYPE3IMRPROT"/>
</dbReference>
<keyword evidence="8" id="KW-0966">Cell projection</keyword>
<dbReference type="RefSeq" id="WP_016919413.1">
    <property type="nucleotide sequence ID" value="NZ_CP044331.1"/>
</dbReference>
<keyword evidence="6 7" id="KW-0472">Membrane</keyword>
<dbReference type="PANTHER" id="PTHR30065">
    <property type="entry name" value="FLAGELLAR BIOSYNTHETIC PROTEIN FLIR"/>
    <property type="match status" value="1"/>
</dbReference>
<accession>A0A6B8MBK2</accession>
<keyword evidence="3" id="KW-1003">Cell membrane</keyword>
<evidence type="ECO:0000256" key="3">
    <source>
        <dbReference type="ARBA" id="ARBA00022475"/>
    </source>
</evidence>
<gene>
    <name evidence="8" type="ORF">F7D14_11280</name>
</gene>
<organism evidence="8 9">
    <name type="scientific">Methylocystis parvus</name>
    <dbReference type="NCBI Taxonomy" id="134"/>
    <lineage>
        <taxon>Bacteria</taxon>
        <taxon>Pseudomonadati</taxon>
        <taxon>Pseudomonadota</taxon>
        <taxon>Alphaproteobacteria</taxon>
        <taxon>Hyphomicrobiales</taxon>
        <taxon>Methylocystaceae</taxon>
        <taxon>Methylocystis</taxon>
    </lineage>
</organism>
<dbReference type="Proteomes" id="UP000422569">
    <property type="component" value="Chromosome"/>
</dbReference>
<keyword evidence="9" id="KW-1185">Reference proteome</keyword>
<feature type="transmembrane region" description="Helical" evidence="7">
    <location>
        <begin position="66"/>
        <end position="85"/>
    </location>
</feature>
<comment type="subcellular location">
    <subcellularLocation>
        <location evidence="1">Cell membrane</location>
        <topology evidence="1">Multi-pass membrane protein</topology>
    </subcellularLocation>
</comment>
<sequence>MTPPEIPLIGGFVIFCRVGGCLMTAPGFSNDRIPVRSRLYLALGVSVAMTPALIESLPKTDLTLPSLMIAGLLSETIIGVALGLLSRFYLLALETLATSVAMSFGLGNIFGGAIAETEAAPPLASFIVTAAITLLFVTDLHLELIRGLSLSYDSAPALAAPDAAALLEELTHALTQSHLLALRICSPFLLFALIVNLAVGFLSRLTPQAQVYFLSGPLTIFLGLYAFFALSPDFFTAFISHFSDQVLRG</sequence>
<reference evidence="8 9" key="1">
    <citation type="submission" date="2019-09" db="EMBL/GenBank/DDBJ databases">
        <title>Isolation and complete genome sequencing of Methylocystis species.</title>
        <authorList>
            <person name="Rumah B.L."/>
            <person name="Stead C.E."/>
            <person name="Stevens B.C."/>
            <person name="Minton N.P."/>
            <person name="Grosse-Honebrink A."/>
            <person name="Zhang Y."/>
        </authorList>
    </citation>
    <scope>NUCLEOTIDE SEQUENCE [LARGE SCALE GENOMIC DNA]</scope>
    <source>
        <strain evidence="8 9">BRCS2</strain>
    </source>
</reference>
<comment type="similarity">
    <text evidence="2">Belongs to the FliR/MopE/SpaR family.</text>
</comment>
<dbReference type="InterPro" id="IPR002010">
    <property type="entry name" value="T3SS_IM_R"/>
</dbReference>
<dbReference type="GO" id="GO:0005886">
    <property type="term" value="C:plasma membrane"/>
    <property type="evidence" value="ECO:0007669"/>
    <property type="project" value="UniProtKB-SubCell"/>
</dbReference>
<feature type="transmembrane region" description="Helical" evidence="7">
    <location>
        <begin position="123"/>
        <end position="142"/>
    </location>
</feature>
<evidence type="ECO:0000256" key="5">
    <source>
        <dbReference type="ARBA" id="ARBA00022989"/>
    </source>
</evidence>
<keyword evidence="8" id="KW-0282">Flagellum</keyword>
<dbReference type="Pfam" id="PF01311">
    <property type="entry name" value="Bac_export_1"/>
    <property type="match status" value="1"/>
</dbReference>
<evidence type="ECO:0000256" key="2">
    <source>
        <dbReference type="ARBA" id="ARBA00009772"/>
    </source>
</evidence>
<feature type="transmembrane region" description="Helical" evidence="7">
    <location>
        <begin position="92"/>
        <end position="111"/>
    </location>
</feature>
<keyword evidence="8" id="KW-0969">Cilium</keyword>
<proteinExistence type="inferred from homology"/>
<feature type="transmembrane region" description="Helical" evidence="7">
    <location>
        <begin position="209"/>
        <end position="230"/>
    </location>
</feature>
<dbReference type="AlphaFoldDB" id="A0A6B8MBK2"/>
<feature type="transmembrane region" description="Helical" evidence="7">
    <location>
        <begin position="37"/>
        <end position="54"/>
    </location>
</feature>
<dbReference type="GO" id="GO:0006605">
    <property type="term" value="P:protein targeting"/>
    <property type="evidence" value="ECO:0007669"/>
    <property type="project" value="InterPro"/>
</dbReference>
<dbReference type="PANTHER" id="PTHR30065:SF8">
    <property type="entry name" value="FLAGELLAR BIOSYNTHETIC PROTEIN FLIR"/>
    <property type="match status" value="1"/>
</dbReference>